<dbReference type="Proteomes" id="UP000826212">
    <property type="component" value="Chromosome"/>
</dbReference>
<reference evidence="1" key="1">
    <citation type="submission" date="2021-08" db="EMBL/GenBank/DDBJ databases">
        <title>Novel anaerobic bacterium isolated from sea squirt in East Sea, Republic of Korea.</title>
        <authorList>
            <person name="Nguyen T.H."/>
            <person name="Li Z."/>
            <person name="Lee Y.-J."/>
            <person name="Ko J."/>
            <person name="Kim S.-G."/>
        </authorList>
    </citation>
    <scope>NUCLEOTIDE SEQUENCE</scope>
    <source>
        <strain evidence="1">KCTC 25031</strain>
    </source>
</reference>
<keyword evidence="2" id="KW-1185">Reference proteome</keyword>
<evidence type="ECO:0000313" key="2">
    <source>
        <dbReference type="Proteomes" id="UP000826212"/>
    </source>
</evidence>
<name>A0AC61NKL2_9BACT</name>
<gene>
    <name evidence="1" type="ORF">K4L44_05155</name>
</gene>
<accession>A0AC61NKL2</accession>
<evidence type="ECO:0000313" key="1">
    <source>
        <dbReference type="EMBL" id="QZE15225.1"/>
    </source>
</evidence>
<sequence>MTCLTKISSTALGAMLALTVNAKKSDRPNIIFILLDDMGKEWVENFGADDIKTPNIDKLANSGIKFTNTYSMPQCTPSRVTLLTGQYPFNHGWVNHYDVPRWGHGVHFDVSKNPSYAKSLTQAGYKTCAAGKWQLNDFRLEPDAMVDVGFQEYCMWTGAEGGGDLIKTGQRYWNPYIHTKKGSKTYKDKFGEDVFSDFIIDFMAKNKKEPMMVYYPMCLPHGPLTTTPLEPDAPKKEKHKAMVRYADHILGKIVNAVDSLGLRENTIIFWTTDNGTSGNIIGHIHGRPVRGGKTCLSENGINAPLIVSAPGMIKPNQVSDELIDFTDMMPTFCDLAGASMDRNYSYDGYSFAPILKGETSETEREWIVALGSHGGYFEQDRVVNSYEYRDRAIRNKRYKAYVDTTGHIYEIVDLKSDFYEHCNLINSGDPEIISTIKTFQSIVDKFPKKDHTPNYVKLKDSYYDIPANRMYNMCQKSKKRPNKSKLPIK</sequence>
<organism evidence="1 2">
    <name type="scientific">Halosquirtibacter laminarini</name>
    <dbReference type="NCBI Taxonomy" id="3374600"/>
    <lineage>
        <taxon>Bacteria</taxon>
        <taxon>Pseudomonadati</taxon>
        <taxon>Bacteroidota</taxon>
        <taxon>Bacteroidia</taxon>
        <taxon>Marinilabiliales</taxon>
        <taxon>Prolixibacteraceae</taxon>
        <taxon>Halosquirtibacter</taxon>
    </lineage>
</organism>
<protein>
    <submittedName>
        <fullName evidence="1">Sulfatase-like hydrolase/transferase</fullName>
    </submittedName>
</protein>
<dbReference type="EMBL" id="CP081303">
    <property type="protein sequence ID" value="QZE15225.1"/>
    <property type="molecule type" value="Genomic_DNA"/>
</dbReference>
<proteinExistence type="predicted"/>